<comment type="caution">
    <text evidence="2">The sequence shown here is derived from an EMBL/GenBank/DDBJ whole genome shotgun (WGS) entry which is preliminary data.</text>
</comment>
<protein>
    <submittedName>
        <fullName evidence="2">Uncharacterized protein</fullName>
    </submittedName>
</protein>
<dbReference type="EMBL" id="JACSEA010000022">
    <property type="protein sequence ID" value="KAF7380240.1"/>
    <property type="molecule type" value="Genomic_DNA"/>
</dbReference>
<keyword evidence="3" id="KW-1185">Reference proteome</keyword>
<reference evidence="2" key="1">
    <citation type="journal article" date="2020" name="G3 (Bethesda)">
        <title>High-Quality Assemblies for Three Invasive Social Wasps from the &lt;i&gt;Vespula&lt;/i&gt; Genus.</title>
        <authorList>
            <person name="Harrop T.W.R."/>
            <person name="Guhlin J."/>
            <person name="McLaughlin G.M."/>
            <person name="Permina E."/>
            <person name="Stockwell P."/>
            <person name="Gilligan J."/>
            <person name="Le Lec M.F."/>
            <person name="Gruber M.A.M."/>
            <person name="Quinn O."/>
            <person name="Lovegrove M."/>
            <person name="Duncan E.J."/>
            <person name="Remnant E.J."/>
            <person name="Van Eeckhoven J."/>
            <person name="Graham B."/>
            <person name="Knapp R.A."/>
            <person name="Langford K.W."/>
            <person name="Kronenberg Z."/>
            <person name="Press M.O."/>
            <person name="Eacker S.M."/>
            <person name="Wilson-Rankin E.E."/>
            <person name="Purcell J."/>
            <person name="Lester P.J."/>
            <person name="Dearden P.K."/>
        </authorList>
    </citation>
    <scope>NUCLEOTIDE SEQUENCE</scope>
    <source>
        <strain evidence="2">Marl-1</strain>
    </source>
</reference>
<proteinExistence type="predicted"/>
<evidence type="ECO:0000313" key="3">
    <source>
        <dbReference type="Proteomes" id="UP000614350"/>
    </source>
</evidence>
<dbReference type="Proteomes" id="UP000614350">
    <property type="component" value="Unassembled WGS sequence"/>
</dbReference>
<dbReference type="AlphaFoldDB" id="A0A834MPP1"/>
<accession>A0A834MPP1</accession>
<sequence>MGDEGEEEGKEEEEEVEVEEEEEEEEEEERAFTMPTISRTHGTHSLFISTEALHPGCTSNFDGSLNFSAWVTETRDIKEIYVPYKMLGHARLAVEGLAIRNPICRSQPRNITAHPDNPPGPLIC</sequence>
<feature type="region of interest" description="Disordered" evidence="1">
    <location>
        <begin position="1"/>
        <end position="40"/>
    </location>
</feature>
<evidence type="ECO:0000256" key="1">
    <source>
        <dbReference type="SAM" id="MobiDB-lite"/>
    </source>
</evidence>
<feature type="compositionally biased region" description="Acidic residues" evidence="1">
    <location>
        <begin position="1"/>
        <end position="29"/>
    </location>
</feature>
<gene>
    <name evidence="2" type="ORF">HZH66_014595</name>
</gene>
<evidence type="ECO:0000313" key="2">
    <source>
        <dbReference type="EMBL" id="KAF7380240.1"/>
    </source>
</evidence>
<name>A0A834MPP1_VESVU</name>
<organism evidence="2 3">
    <name type="scientific">Vespula vulgaris</name>
    <name type="common">Yellow jacket</name>
    <name type="synonym">Wasp</name>
    <dbReference type="NCBI Taxonomy" id="7454"/>
    <lineage>
        <taxon>Eukaryota</taxon>
        <taxon>Metazoa</taxon>
        <taxon>Ecdysozoa</taxon>
        <taxon>Arthropoda</taxon>
        <taxon>Hexapoda</taxon>
        <taxon>Insecta</taxon>
        <taxon>Pterygota</taxon>
        <taxon>Neoptera</taxon>
        <taxon>Endopterygota</taxon>
        <taxon>Hymenoptera</taxon>
        <taxon>Apocrita</taxon>
        <taxon>Aculeata</taxon>
        <taxon>Vespoidea</taxon>
        <taxon>Vespidae</taxon>
        <taxon>Vespinae</taxon>
        <taxon>Vespula</taxon>
    </lineage>
</organism>